<dbReference type="EMBL" id="VJMH01002006">
    <property type="protein sequence ID" value="KAF0710445.1"/>
    <property type="molecule type" value="Genomic_DNA"/>
</dbReference>
<dbReference type="GO" id="GO:0003676">
    <property type="term" value="F:nucleic acid binding"/>
    <property type="evidence" value="ECO:0007669"/>
    <property type="project" value="InterPro"/>
</dbReference>
<protein>
    <submittedName>
        <fullName evidence="2">Aste57867_5528 protein</fullName>
    </submittedName>
</protein>
<dbReference type="Proteomes" id="UP000332933">
    <property type="component" value="Unassembled WGS sequence"/>
</dbReference>
<dbReference type="EMBL" id="CAADRA010002008">
    <property type="protein sequence ID" value="VFT82578.1"/>
    <property type="molecule type" value="Genomic_DNA"/>
</dbReference>
<evidence type="ECO:0000313" key="2">
    <source>
        <dbReference type="EMBL" id="VFT82578.1"/>
    </source>
</evidence>
<dbReference type="OrthoDB" id="125932at2759"/>
<gene>
    <name evidence="2" type="primary">Aste57867_5528</name>
    <name evidence="1" type="ORF">As57867_005515</name>
    <name evidence="2" type="ORF">ASTE57867_5528</name>
</gene>
<dbReference type="Gene3D" id="3.30.420.10">
    <property type="entry name" value="Ribonuclease H-like superfamily/Ribonuclease H"/>
    <property type="match status" value="1"/>
</dbReference>
<sequence length="223" mass="24822">MFLAAVARPRYDANRKRIFDGKIGIWPFVEKSPVKRKSKNRAKGTLVTKSVSVDSAVYTDMILNKVVPAIIQTFPTAALKNGVKVQQDNASPHKAVTTEFLQSQGVNGIAMVNQPPNSPDYNVLDLGFFNSIQSLQHQKSNLNIDELISAVETSFYELPVEILSKTFITLQKVMELSMEVHGSNNYKLPHLQKDSTIKNFSTFRVDCSSVIFDSALNQLNSLS</sequence>
<reference evidence="1" key="2">
    <citation type="submission" date="2019-06" db="EMBL/GenBank/DDBJ databases">
        <title>Genomics analysis of Aphanomyces spp. identifies a new class of oomycete effector associated with host adaptation.</title>
        <authorList>
            <person name="Gaulin E."/>
        </authorList>
    </citation>
    <scope>NUCLEOTIDE SEQUENCE</scope>
    <source>
        <strain evidence="1">CBS 578.67</strain>
    </source>
</reference>
<dbReference type="InterPro" id="IPR036397">
    <property type="entry name" value="RNaseH_sf"/>
</dbReference>
<name>A0A485KH19_9STRA</name>
<proteinExistence type="predicted"/>
<organism evidence="2 3">
    <name type="scientific">Aphanomyces stellatus</name>
    <dbReference type="NCBI Taxonomy" id="120398"/>
    <lineage>
        <taxon>Eukaryota</taxon>
        <taxon>Sar</taxon>
        <taxon>Stramenopiles</taxon>
        <taxon>Oomycota</taxon>
        <taxon>Saprolegniomycetes</taxon>
        <taxon>Saprolegniales</taxon>
        <taxon>Verrucalvaceae</taxon>
        <taxon>Aphanomyces</taxon>
    </lineage>
</organism>
<evidence type="ECO:0000313" key="1">
    <source>
        <dbReference type="EMBL" id="KAF0710445.1"/>
    </source>
</evidence>
<accession>A0A485KH19</accession>
<dbReference type="PANTHER" id="PTHR47169">
    <property type="entry name" value="OS01G0541250 PROTEIN"/>
    <property type="match status" value="1"/>
</dbReference>
<dbReference type="AlphaFoldDB" id="A0A485KH19"/>
<keyword evidence="3" id="KW-1185">Reference proteome</keyword>
<reference evidence="2 3" key="1">
    <citation type="submission" date="2019-03" db="EMBL/GenBank/DDBJ databases">
        <authorList>
            <person name="Gaulin E."/>
            <person name="Dumas B."/>
        </authorList>
    </citation>
    <scope>NUCLEOTIDE SEQUENCE [LARGE SCALE GENOMIC DNA]</scope>
    <source>
        <strain evidence="2">CBS 568.67</strain>
    </source>
</reference>
<evidence type="ECO:0000313" key="3">
    <source>
        <dbReference type="Proteomes" id="UP000332933"/>
    </source>
</evidence>
<dbReference type="PANTHER" id="PTHR47169:SF2">
    <property type="entry name" value="OS01G0541250 PROTEIN"/>
    <property type="match status" value="1"/>
</dbReference>